<evidence type="ECO:0000313" key="3">
    <source>
        <dbReference type="Proteomes" id="UP000324222"/>
    </source>
</evidence>
<dbReference type="AlphaFoldDB" id="A0A5B7I6K3"/>
<comment type="caution">
    <text evidence="2">The sequence shown here is derived from an EMBL/GenBank/DDBJ whole genome shotgun (WGS) entry which is preliminary data.</text>
</comment>
<sequence>MLGHVERRHPRVLVAVEAARWEWPAVTRPLLPVDSTTAKAALTDPRPPPPTGNRQRCQRPPDTASHRHIDSCPPLYHVIRP</sequence>
<evidence type="ECO:0000313" key="2">
    <source>
        <dbReference type="EMBL" id="MPC79372.1"/>
    </source>
</evidence>
<gene>
    <name evidence="2" type="ORF">E2C01_073897</name>
</gene>
<name>A0A5B7I6K3_PORTR</name>
<protein>
    <submittedName>
        <fullName evidence="2">Uncharacterized protein</fullName>
    </submittedName>
</protein>
<evidence type="ECO:0000256" key="1">
    <source>
        <dbReference type="SAM" id="MobiDB-lite"/>
    </source>
</evidence>
<dbReference type="EMBL" id="VSRR010050961">
    <property type="protein sequence ID" value="MPC79372.1"/>
    <property type="molecule type" value="Genomic_DNA"/>
</dbReference>
<reference evidence="2 3" key="1">
    <citation type="submission" date="2019-05" db="EMBL/GenBank/DDBJ databases">
        <title>Another draft genome of Portunus trituberculatus and its Hox gene families provides insights of decapod evolution.</title>
        <authorList>
            <person name="Jeong J.-H."/>
            <person name="Song I."/>
            <person name="Kim S."/>
            <person name="Choi T."/>
            <person name="Kim D."/>
            <person name="Ryu S."/>
            <person name="Kim W."/>
        </authorList>
    </citation>
    <scope>NUCLEOTIDE SEQUENCE [LARGE SCALE GENOMIC DNA]</scope>
    <source>
        <tissue evidence="2">Muscle</tissue>
    </source>
</reference>
<proteinExistence type="predicted"/>
<accession>A0A5B7I6K3</accession>
<keyword evidence="3" id="KW-1185">Reference proteome</keyword>
<dbReference type="Proteomes" id="UP000324222">
    <property type="component" value="Unassembled WGS sequence"/>
</dbReference>
<feature type="region of interest" description="Disordered" evidence="1">
    <location>
        <begin position="34"/>
        <end position="73"/>
    </location>
</feature>
<organism evidence="2 3">
    <name type="scientific">Portunus trituberculatus</name>
    <name type="common">Swimming crab</name>
    <name type="synonym">Neptunus trituberculatus</name>
    <dbReference type="NCBI Taxonomy" id="210409"/>
    <lineage>
        <taxon>Eukaryota</taxon>
        <taxon>Metazoa</taxon>
        <taxon>Ecdysozoa</taxon>
        <taxon>Arthropoda</taxon>
        <taxon>Crustacea</taxon>
        <taxon>Multicrustacea</taxon>
        <taxon>Malacostraca</taxon>
        <taxon>Eumalacostraca</taxon>
        <taxon>Eucarida</taxon>
        <taxon>Decapoda</taxon>
        <taxon>Pleocyemata</taxon>
        <taxon>Brachyura</taxon>
        <taxon>Eubrachyura</taxon>
        <taxon>Portunoidea</taxon>
        <taxon>Portunidae</taxon>
        <taxon>Portuninae</taxon>
        <taxon>Portunus</taxon>
    </lineage>
</organism>